<protein>
    <submittedName>
        <fullName evidence="2">Uncharacterized protein</fullName>
    </submittedName>
</protein>
<evidence type="ECO:0000313" key="3">
    <source>
        <dbReference type="Proteomes" id="UP000662747"/>
    </source>
</evidence>
<evidence type="ECO:0000313" key="2">
    <source>
        <dbReference type="EMBL" id="QSQ19285.1"/>
    </source>
</evidence>
<dbReference type="EMBL" id="CP071090">
    <property type="protein sequence ID" value="QSQ19285.1"/>
    <property type="molecule type" value="Genomic_DNA"/>
</dbReference>
<dbReference type="RefSeq" id="WP_206720872.1">
    <property type="nucleotide sequence ID" value="NZ_CP071090.1"/>
</dbReference>
<sequence>MTLLPHKPPKKRPPNATIAFRPPDDQADWIEGRLQSGWKQADLMTEVVGMHLYLDRAMEPHMDAVRAFAKKEGLEPRSEGDTLWLREAMARLMVRGLEAEQGKPAKKGGK</sequence>
<feature type="region of interest" description="Disordered" evidence="1">
    <location>
        <begin position="1"/>
        <end position="23"/>
    </location>
</feature>
<accession>A0ABX7NP03</accession>
<name>A0ABX7NP03_9BACT</name>
<reference evidence="2 3" key="1">
    <citation type="submission" date="2021-02" db="EMBL/GenBank/DDBJ databases">
        <title>De Novo genome assembly of isolated myxobacteria.</title>
        <authorList>
            <person name="Stevens D.C."/>
        </authorList>
    </citation>
    <scope>NUCLEOTIDE SEQUENCE [LARGE SCALE GENOMIC DNA]</scope>
    <source>
        <strain evidence="3">SCPEA02</strain>
    </source>
</reference>
<evidence type="ECO:0000256" key="1">
    <source>
        <dbReference type="SAM" id="MobiDB-lite"/>
    </source>
</evidence>
<dbReference type="Proteomes" id="UP000662747">
    <property type="component" value="Chromosome"/>
</dbReference>
<organism evidence="2 3">
    <name type="scientific">Pyxidicoccus parkwayensis</name>
    <dbReference type="NCBI Taxonomy" id="2813578"/>
    <lineage>
        <taxon>Bacteria</taxon>
        <taxon>Pseudomonadati</taxon>
        <taxon>Myxococcota</taxon>
        <taxon>Myxococcia</taxon>
        <taxon>Myxococcales</taxon>
        <taxon>Cystobacterineae</taxon>
        <taxon>Myxococcaceae</taxon>
        <taxon>Pyxidicoccus</taxon>
    </lineage>
</organism>
<proteinExistence type="predicted"/>
<gene>
    <name evidence="2" type="ORF">JY651_28560</name>
</gene>
<keyword evidence="3" id="KW-1185">Reference proteome</keyword>